<dbReference type="PANTHER" id="PTHR19879:SF9">
    <property type="entry name" value="TRANSCRIPTION INITIATION FACTOR TFIID SUBUNIT 5"/>
    <property type="match status" value="1"/>
</dbReference>
<evidence type="ECO:0000313" key="5">
    <source>
        <dbReference type="EnsemblMetazoa" id="XP_016976110.1"/>
    </source>
</evidence>
<evidence type="ECO:0000259" key="4">
    <source>
        <dbReference type="Pfam" id="PF25175"/>
    </source>
</evidence>
<dbReference type="Proteomes" id="UP001652680">
    <property type="component" value="Unassembled WGS sequence"/>
</dbReference>
<dbReference type="PROSITE" id="PS50082">
    <property type="entry name" value="WD_REPEATS_2"/>
    <property type="match status" value="6"/>
</dbReference>
<accession>A0A6P4EDH4</accession>
<dbReference type="FunFam" id="2.130.10.10:FF:000228">
    <property type="entry name" value="COMPASS-like H3K4 histone methylase component WDR5A"/>
    <property type="match status" value="1"/>
</dbReference>
<dbReference type="EnsemblMetazoa" id="XM_017120621.1">
    <property type="protein sequence ID" value="XP_016976110.1"/>
    <property type="gene ID" value="LOC108042386"/>
</dbReference>
<dbReference type="GO" id="GO:0044666">
    <property type="term" value="C:MLL3/4 complex"/>
    <property type="evidence" value="ECO:0007669"/>
    <property type="project" value="UniProtKB-ARBA"/>
</dbReference>
<proteinExistence type="predicted"/>
<dbReference type="InterPro" id="IPR059122">
    <property type="entry name" value="Beta-prop_WDR5-like"/>
</dbReference>
<dbReference type="Pfam" id="PF25175">
    <property type="entry name" value="Beta-prop_WDR5"/>
    <property type="match status" value="1"/>
</dbReference>
<dbReference type="SUPFAM" id="SSF50978">
    <property type="entry name" value="WD40 repeat-like"/>
    <property type="match status" value="1"/>
</dbReference>
<feature type="repeat" description="WD" evidence="3">
    <location>
        <begin position="260"/>
        <end position="304"/>
    </location>
</feature>
<feature type="repeat" description="WD" evidence="3">
    <location>
        <begin position="175"/>
        <end position="216"/>
    </location>
</feature>
<dbReference type="Gene3D" id="2.130.10.10">
    <property type="entry name" value="YVTN repeat-like/Quinoprotein amine dehydrogenase"/>
    <property type="match status" value="1"/>
</dbReference>
<gene>
    <name evidence="7" type="primary">LOC108042386</name>
    <name evidence="5" type="synonym">108042386</name>
</gene>
<evidence type="ECO:0000313" key="7">
    <source>
        <dbReference type="RefSeq" id="XP_016976110.1"/>
    </source>
</evidence>
<reference evidence="5" key="3">
    <citation type="submission" date="2025-05" db="UniProtKB">
        <authorList>
            <consortium name="EnsemblMetazoa"/>
        </authorList>
    </citation>
    <scope>IDENTIFICATION</scope>
</reference>
<keyword evidence="6" id="KW-1185">Reference proteome</keyword>
<name>A0A6P4EDH4_DRORH</name>
<evidence type="ECO:0000256" key="3">
    <source>
        <dbReference type="PROSITE-ProRule" id="PRU00221"/>
    </source>
</evidence>
<dbReference type="InterPro" id="IPR019775">
    <property type="entry name" value="WD40_repeat_CS"/>
</dbReference>
<dbReference type="InterPro" id="IPR036322">
    <property type="entry name" value="WD40_repeat_dom_sf"/>
</dbReference>
<dbReference type="OrthoDB" id="674604at2759"/>
<dbReference type="InterPro" id="IPR001680">
    <property type="entry name" value="WD40_rpt"/>
</dbReference>
<dbReference type="PANTHER" id="PTHR19879">
    <property type="entry name" value="TRANSCRIPTION INITIATION FACTOR TFIID"/>
    <property type="match status" value="1"/>
</dbReference>
<keyword evidence="1 3" id="KW-0853">WD repeat</keyword>
<evidence type="ECO:0000313" key="6">
    <source>
        <dbReference type="Proteomes" id="UP001652680"/>
    </source>
</evidence>
<dbReference type="PROSITE" id="PS00678">
    <property type="entry name" value="WD_REPEATS_1"/>
    <property type="match status" value="3"/>
</dbReference>
<feature type="repeat" description="WD" evidence="3">
    <location>
        <begin position="50"/>
        <end position="91"/>
    </location>
</feature>
<protein>
    <submittedName>
        <fullName evidence="7">WD repeat-containing protein 5</fullName>
    </submittedName>
</protein>
<dbReference type="InterPro" id="IPR020472">
    <property type="entry name" value="WD40_PAC1"/>
</dbReference>
<sequence length="342" mass="37104">MIDLTDAGENLGTVTPILESGGNPFKLPLPPGQLTKQKPPSPGYAITNSLLGHVGCITAVKFSPDGSHVTSGSADCLLKLWDVQAGSCIQSLVGHQMGINDVAWSASGILASCSDDKTVRFWDPRSVLCVQTLDGHGGIVFSCCFNPQSTLLASTSFDKTVRLWDVRTGRTLKTVTAHQDPISSVDFNREGSLFVTSSFDGLVRLWDTSTCQVLKTLIDDDNTPVGHVKFSPNGRYILASTLNNTLRLWNYEKTKCLRVYRGHVNEAYCLSSNFSITAGIWIVSGSEDETLCIWDLQTRKLVQKAATQGDRVLCTACHPTANVIATGALQNTYAVKIWKSSE</sequence>
<dbReference type="CDD" id="cd00200">
    <property type="entry name" value="WD40"/>
    <property type="match status" value="1"/>
</dbReference>
<reference evidence="7" key="2">
    <citation type="submission" date="2025-04" db="UniProtKB">
        <authorList>
            <consortium name="RefSeq"/>
        </authorList>
    </citation>
    <scope>IDENTIFICATION</scope>
</reference>
<dbReference type="SMART" id="SM00320">
    <property type="entry name" value="WD40"/>
    <property type="match status" value="7"/>
</dbReference>
<feature type="repeat" description="WD" evidence="3">
    <location>
        <begin position="92"/>
        <end position="132"/>
    </location>
</feature>
<dbReference type="GeneID" id="108042386"/>
<reference evidence="6" key="1">
    <citation type="journal article" date="2021" name="Elife">
        <title>Highly contiguous assemblies of 101 drosophilid genomes.</title>
        <authorList>
            <person name="Kim B.Y."/>
            <person name="Wang J.R."/>
            <person name="Miller D.E."/>
            <person name="Barmina O."/>
            <person name="Delaney E."/>
            <person name="Thompson A."/>
            <person name="Comeault A.A."/>
            <person name="Peede D."/>
            <person name="D'Agostino E.R."/>
            <person name="Pelaez J."/>
            <person name="Aguilar J.M."/>
            <person name="Haji D."/>
            <person name="Matsunaga T."/>
            <person name="Armstrong E.E."/>
            <person name="Zych M."/>
            <person name="Ogawa Y."/>
            <person name="Stamenkovic-Radak M."/>
            <person name="Jelic M."/>
            <person name="Veselinovic M.S."/>
            <person name="Tanaskovic M."/>
            <person name="Eric P."/>
            <person name="Gao J.J."/>
            <person name="Katoh T.K."/>
            <person name="Toda M.J."/>
            <person name="Watabe H."/>
            <person name="Watada M."/>
            <person name="Davis J.S."/>
            <person name="Moyle L.C."/>
            <person name="Manoli G."/>
            <person name="Bertolini E."/>
            <person name="Kostal V."/>
            <person name="Hawley R.S."/>
            <person name="Takahashi A."/>
            <person name="Jones C.D."/>
            <person name="Price D.K."/>
            <person name="Whiteman N."/>
            <person name="Kopp A."/>
            <person name="Matute D.R."/>
            <person name="Petrov D.A."/>
        </authorList>
    </citation>
    <scope>NUCLEOTIDE SEQUENCE [LARGE SCALE GENOMIC DNA]</scope>
</reference>
<dbReference type="PRINTS" id="PR00320">
    <property type="entry name" value="GPROTEINBRPT"/>
</dbReference>
<feature type="domain" description="WDR5-like beta-propeller" evidence="4">
    <location>
        <begin position="50"/>
        <end position="339"/>
    </location>
</feature>
<evidence type="ECO:0000256" key="2">
    <source>
        <dbReference type="ARBA" id="ARBA00022737"/>
    </source>
</evidence>
<dbReference type="AlphaFoldDB" id="A0A6P4EDH4"/>
<dbReference type="InterPro" id="IPR015943">
    <property type="entry name" value="WD40/YVTN_repeat-like_dom_sf"/>
</dbReference>
<dbReference type="PROSITE" id="PS50294">
    <property type="entry name" value="WD_REPEATS_REGION"/>
    <property type="match status" value="5"/>
</dbReference>
<keyword evidence="2" id="KW-0677">Repeat</keyword>
<evidence type="ECO:0000256" key="1">
    <source>
        <dbReference type="ARBA" id="ARBA00022574"/>
    </source>
</evidence>
<dbReference type="OMA" id="PVGYVKF"/>
<feature type="repeat" description="WD" evidence="3">
    <location>
        <begin position="218"/>
        <end position="259"/>
    </location>
</feature>
<dbReference type="RefSeq" id="XP_016976110.1">
    <property type="nucleotide sequence ID" value="XM_017120621.1"/>
</dbReference>
<feature type="repeat" description="WD" evidence="3">
    <location>
        <begin position="133"/>
        <end position="174"/>
    </location>
</feature>
<organism evidence="7">
    <name type="scientific">Drosophila rhopaloa</name>
    <name type="common">Fruit fly</name>
    <dbReference type="NCBI Taxonomy" id="1041015"/>
    <lineage>
        <taxon>Eukaryota</taxon>
        <taxon>Metazoa</taxon>
        <taxon>Ecdysozoa</taxon>
        <taxon>Arthropoda</taxon>
        <taxon>Hexapoda</taxon>
        <taxon>Insecta</taxon>
        <taxon>Pterygota</taxon>
        <taxon>Neoptera</taxon>
        <taxon>Endopterygota</taxon>
        <taxon>Diptera</taxon>
        <taxon>Brachycera</taxon>
        <taxon>Muscomorpha</taxon>
        <taxon>Ephydroidea</taxon>
        <taxon>Drosophilidae</taxon>
        <taxon>Drosophila</taxon>
        <taxon>Sophophora</taxon>
    </lineage>
</organism>